<dbReference type="RefSeq" id="WP_126149522.1">
    <property type="nucleotide sequence ID" value="NZ_JBHTMH010000001.1"/>
</dbReference>
<keyword evidence="7 8" id="KW-0472">Membrane</keyword>
<dbReference type="EMBL" id="UZWD01000017">
    <property type="protein sequence ID" value="VDS03932.1"/>
    <property type="molecule type" value="Genomic_DNA"/>
</dbReference>
<comment type="function">
    <text evidence="1">May be specifically involved in the processing, transport, and/or maturation of the MADH beta-subunit.</text>
</comment>
<evidence type="ECO:0000256" key="3">
    <source>
        <dbReference type="ARBA" id="ARBA00004856"/>
    </source>
</evidence>
<accession>A0A447I8S9</accession>
<comment type="pathway">
    <text evidence="3">One-carbon metabolism; methylamine degradation.</text>
</comment>
<evidence type="ECO:0000256" key="8">
    <source>
        <dbReference type="SAM" id="Phobius"/>
    </source>
</evidence>
<dbReference type="AlphaFoldDB" id="A0A447I8S9"/>
<evidence type="ECO:0000313" key="11">
    <source>
        <dbReference type="Proteomes" id="UP000268844"/>
    </source>
</evidence>
<evidence type="ECO:0000256" key="6">
    <source>
        <dbReference type="ARBA" id="ARBA00022989"/>
    </source>
</evidence>
<comment type="subcellular location">
    <subcellularLocation>
        <location evidence="2">Membrane</location>
        <topology evidence="2">Multi-pass membrane protein</topology>
    </subcellularLocation>
</comment>
<evidence type="ECO:0000256" key="4">
    <source>
        <dbReference type="ARBA" id="ARBA00019078"/>
    </source>
</evidence>
<dbReference type="Pfam" id="PF07291">
    <property type="entry name" value="MauE"/>
    <property type="match status" value="1"/>
</dbReference>
<dbReference type="Proteomes" id="UP000268844">
    <property type="component" value="Unassembled WGS sequence"/>
</dbReference>
<reference evidence="10 11" key="1">
    <citation type="submission" date="2018-12" db="EMBL/GenBank/DDBJ databases">
        <authorList>
            <person name="Criscuolo A."/>
        </authorList>
    </citation>
    <scope>NUCLEOTIDE SEQUENCE [LARGE SCALE GENOMIC DNA]</scope>
    <source>
        <strain evidence="10">ACIP1116281</strain>
    </source>
</reference>
<gene>
    <name evidence="10" type="primary">mauE</name>
    <name evidence="10" type="ORF">DEVEQU_01061</name>
</gene>
<dbReference type="OrthoDB" id="4462029at2"/>
<feature type="transmembrane region" description="Helical" evidence="8">
    <location>
        <begin position="146"/>
        <end position="167"/>
    </location>
</feature>
<feature type="domain" description="Methylamine utilisation protein MauE" evidence="9">
    <location>
        <begin position="9"/>
        <end position="135"/>
    </location>
</feature>
<dbReference type="UniPathway" id="UPA00895"/>
<keyword evidence="6 8" id="KW-1133">Transmembrane helix</keyword>
<dbReference type="InterPro" id="IPR009908">
    <property type="entry name" value="Methylamine_util_MauE"/>
</dbReference>
<name>A0A447I8S9_9HYPH</name>
<dbReference type="GO" id="GO:0016020">
    <property type="term" value="C:membrane"/>
    <property type="evidence" value="ECO:0007669"/>
    <property type="project" value="UniProtKB-SubCell"/>
</dbReference>
<sequence>MTDADMFSLLAAALTVFVSLIFARAAWHKLSEFTEFTGFVADYQLLPERLVVPASWAIVAAETASVALQLVPGGRLLGLGIAVMMLLAYAGAMAVNIRRGRTAIECGCGGAVQPLSWSLVVRNAILATMGLVAIAMPLGPMSAPDAIAAIGAGFALWVGFLLIEQILSNASIARLTR</sequence>
<evidence type="ECO:0000259" key="9">
    <source>
        <dbReference type="Pfam" id="PF07291"/>
    </source>
</evidence>
<feature type="transmembrane region" description="Helical" evidence="8">
    <location>
        <begin position="119"/>
        <end position="140"/>
    </location>
</feature>
<evidence type="ECO:0000256" key="2">
    <source>
        <dbReference type="ARBA" id="ARBA00004141"/>
    </source>
</evidence>
<evidence type="ECO:0000256" key="7">
    <source>
        <dbReference type="ARBA" id="ARBA00023136"/>
    </source>
</evidence>
<evidence type="ECO:0000256" key="1">
    <source>
        <dbReference type="ARBA" id="ARBA00003475"/>
    </source>
</evidence>
<proteinExistence type="predicted"/>
<keyword evidence="5 8" id="KW-0812">Transmembrane</keyword>
<feature type="transmembrane region" description="Helical" evidence="8">
    <location>
        <begin position="76"/>
        <end position="98"/>
    </location>
</feature>
<organism evidence="10 11">
    <name type="scientific">Devosia equisanguinis</name>
    <dbReference type="NCBI Taxonomy" id="2490941"/>
    <lineage>
        <taxon>Bacteria</taxon>
        <taxon>Pseudomonadati</taxon>
        <taxon>Pseudomonadota</taxon>
        <taxon>Alphaproteobacteria</taxon>
        <taxon>Hyphomicrobiales</taxon>
        <taxon>Devosiaceae</taxon>
        <taxon>Devosia</taxon>
    </lineage>
</organism>
<protein>
    <recommendedName>
        <fullName evidence="4">Methylamine utilization protein MauE</fullName>
    </recommendedName>
</protein>
<evidence type="ECO:0000256" key="5">
    <source>
        <dbReference type="ARBA" id="ARBA00022692"/>
    </source>
</evidence>
<dbReference type="GO" id="GO:0030416">
    <property type="term" value="P:methylamine metabolic process"/>
    <property type="evidence" value="ECO:0007669"/>
    <property type="project" value="InterPro"/>
</dbReference>
<keyword evidence="11" id="KW-1185">Reference proteome</keyword>
<evidence type="ECO:0000313" key="10">
    <source>
        <dbReference type="EMBL" id="VDS03932.1"/>
    </source>
</evidence>